<dbReference type="Pfam" id="PF00450">
    <property type="entry name" value="Peptidase_S10"/>
    <property type="match status" value="1"/>
</dbReference>
<accession>A0A368YJU8</accession>
<dbReference type="OrthoDB" id="8117442at2"/>
<evidence type="ECO:0000256" key="1">
    <source>
        <dbReference type="ARBA" id="ARBA00022645"/>
    </source>
</evidence>
<dbReference type="Gene3D" id="3.40.50.1820">
    <property type="entry name" value="alpha/beta hydrolase"/>
    <property type="match status" value="1"/>
</dbReference>
<evidence type="ECO:0000313" key="8">
    <source>
        <dbReference type="EMBL" id="RCW79758.1"/>
    </source>
</evidence>
<evidence type="ECO:0000256" key="5">
    <source>
        <dbReference type="ARBA" id="ARBA00023180"/>
    </source>
</evidence>
<dbReference type="Proteomes" id="UP000253324">
    <property type="component" value="Unassembled WGS sequence"/>
</dbReference>
<comment type="caution">
    <text evidence="8">The sequence shown here is derived from an EMBL/GenBank/DDBJ whole genome shotgun (WGS) entry which is preliminary data.</text>
</comment>
<dbReference type="PROSITE" id="PS51257">
    <property type="entry name" value="PROKAR_LIPOPROTEIN"/>
    <property type="match status" value="1"/>
</dbReference>
<dbReference type="InterPro" id="IPR029058">
    <property type="entry name" value="AB_hydrolase_fold"/>
</dbReference>
<keyword evidence="5" id="KW-0325">Glycoprotein</keyword>
<keyword evidence="3 7" id="KW-0732">Signal</keyword>
<evidence type="ECO:0000256" key="3">
    <source>
        <dbReference type="ARBA" id="ARBA00022729"/>
    </source>
</evidence>
<evidence type="ECO:0000256" key="4">
    <source>
        <dbReference type="ARBA" id="ARBA00022801"/>
    </source>
</evidence>
<feature type="chain" id="PRO_5016562520" evidence="7">
    <location>
        <begin position="35"/>
        <end position="908"/>
    </location>
</feature>
<reference evidence="8 9" key="1">
    <citation type="submission" date="2018-07" db="EMBL/GenBank/DDBJ databases">
        <title>Genomic Encyclopedia of Type Strains, Phase III (KMG-III): the genomes of soil and plant-associated and newly described type strains.</title>
        <authorList>
            <person name="Whitman W."/>
        </authorList>
    </citation>
    <scope>NUCLEOTIDE SEQUENCE [LARGE SCALE GENOMIC DNA]</scope>
    <source>
        <strain evidence="8 9">31-25a</strain>
    </source>
</reference>
<evidence type="ECO:0000256" key="6">
    <source>
        <dbReference type="SAM" id="Coils"/>
    </source>
</evidence>
<dbReference type="AlphaFoldDB" id="A0A368YJU8"/>
<keyword evidence="1 8" id="KW-0121">Carboxypeptidase</keyword>
<keyword evidence="6" id="KW-0175">Coiled coil</keyword>
<proteinExistence type="predicted"/>
<keyword evidence="9" id="KW-1185">Reference proteome</keyword>
<evidence type="ECO:0000256" key="7">
    <source>
        <dbReference type="SAM" id="SignalP"/>
    </source>
</evidence>
<dbReference type="PANTHER" id="PTHR11802">
    <property type="entry name" value="SERINE PROTEASE FAMILY S10 SERINE CARBOXYPEPTIDASE"/>
    <property type="match status" value="1"/>
</dbReference>
<sequence length="908" mass="98790">MPQKLKGLCAIVIRILHPMNFRFLLLLAALGLSACSGSGSSDSSTKATSTFDAETAVAQAKLDGLNAEIGQKIAVLTAAGTKLTETEQADAALGAKTRDAEEKLAGLLVEAAAKTKDVETAGATLKDRRDELAGLEGPDGRIETLNRQIAGLEETRDGLAGVKDGVSGEIATLKIERDDLQKRLLELKGDPDGANDEKKLGTIKLAEKELSARTDELIALTGNPKDPTKPGTIKLAMAELATYKGKDGLIEKAEAELARLDKLKDAALDDTKAAKLDAAHIRSDSLIETGRFAEAAKVLEAAGLTTDGASLRVVEAFVKDGKIIEAAGELTKLAPRKSVAALYTRAGMDEEAYKLYAPPDYVLVDNTHYSGSAGAKLTAAVDEKPSVKRQKMTLNGKTVWFTASAGHLTAFAKNPEKRSAQASIFYTAYTRDDLPKADRPVTFFFNGGPGASSVYLHLASWAPKHVVIDALNVPDAWANGRPQAFDFIESQESLIDKTDLVFVDIVPGTGFSQAIAPHTNQKFWDTSKDVDLSRQFITRYINFNRRQESPKYLYGESYGGGIRVPKLTQALVDAGTTGYETVAAVDKSRFKVLTGAVFHSPAFDYSSMGQVVGAFPTFAMVADALGKSTARAKQTSDVDYAETLRGIATQYSAEAEFTASSYTGLPDRIPEDYWGLFFKGYMEQLMPSYSFNAYDGRMHVKLETVSFDIPPQRLADVSPQMFLNRPKPLSYDFNFFEEDALYNRITTHLPEYMNYKSKSHYINVSWQTTDPVQDKGPEVAFELWKGRDGASGLRNIVAAIGMDPSLKLLTVHGYHDTVTPFRRSELDLKGVIIDAATNRTLLDRVPVKNFVGGHMIYYAQESRKPLKRTLDEFYDAPPYGTGPTIVKARDLVAAAPVQRAPVPAVALH</sequence>
<evidence type="ECO:0000313" key="9">
    <source>
        <dbReference type="Proteomes" id="UP000253324"/>
    </source>
</evidence>
<dbReference type="InterPro" id="IPR001563">
    <property type="entry name" value="Peptidase_S10"/>
</dbReference>
<dbReference type="GO" id="GO:0004185">
    <property type="term" value="F:serine-type carboxypeptidase activity"/>
    <property type="evidence" value="ECO:0007669"/>
    <property type="project" value="InterPro"/>
</dbReference>
<dbReference type="GO" id="GO:0006508">
    <property type="term" value="P:proteolysis"/>
    <property type="evidence" value="ECO:0007669"/>
    <property type="project" value="UniProtKB-KW"/>
</dbReference>
<protein>
    <submittedName>
        <fullName evidence="8">Carboxypeptidase C (Cathepsin A)</fullName>
    </submittedName>
</protein>
<dbReference type="EMBL" id="QPJM01000016">
    <property type="protein sequence ID" value="RCW79758.1"/>
    <property type="molecule type" value="Genomic_DNA"/>
</dbReference>
<dbReference type="SUPFAM" id="SSF53474">
    <property type="entry name" value="alpha/beta-Hydrolases"/>
    <property type="match status" value="1"/>
</dbReference>
<feature type="signal peptide" evidence="7">
    <location>
        <begin position="1"/>
        <end position="34"/>
    </location>
</feature>
<name>A0A368YJU8_9HYPH</name>
<feature type="coiled-coil region" evidence="6">
    <location>
        <begin position="163"/>
        <end position="190"/>
    </location>
</feature>
<evidence type="ECO:0000256" key="2">
    <source>
        <dbReference type="ARBA" id="ARBA00022670"/>
    </source>
</evidence>
<organism evidence="8 9">
    <name type="scientific">Phyllobacterium bourgognense</name>
    <dbReference type="NCBI Taxonomy" id="314236"/>
    <lineage>
        <taxon>Bacteria</taxon>
        <taxon>Pseudomonadati</taxon>
        <taxon>Pseudomonadota</taxon>
        <taxon>Alphaproteobacteria</taxon>
        <taxon>Hyphomicrobiales</taxon>
        <taxon>Phyllobacteriaceae</taxon>
        <taxon>Phyllobacterium</taxon>
    </lineage>
</organism>
<dbReference type="PANTHER" id="PTHR11802:SF3">
    <property type="entry name" value="RETINOID-INDUCIBLE SERINE CARBOXYPEPTIDASE"/>
    <property type="match status" value="1"/>
</dbReference>
<keyword evidence="2" id="KW-0645">Protease</keyword>
<keyword evidence="4" id="KW-0378">Hydrolase</keyword>
<gene>
    <name evidence="8" type="ORF">C7476_11612</name>
</gene>